<dbReference type="EMBL" id="PEYT01000002">
    <property type="protein sequence ID" value="PIS23414.1"/>
    <property type="molecule type" value="Genomic_DNA"/>
</dbReference>
<dbReference type="PANTHER" id="PTHR37953">
    <property type="entry name" value="UPF0127 PROTEIN MJ1496"/>
    <property type="match status" value="1"/>
</dbReference>
<evidence type="ECO:0000256" key="1">
    <source>
        <dbReference type="SAM" id="Phobius"/>
    </source>
</evidence>
<proteinExistence type="predicted"/>
<keyword evidence="1" id="KW-1133">Transmembrane helix</keyword>
<dbReference type="PANTHER" id="PTHR37953:SF1">
    <property type="entry name" value="UPF0127 PROTEIN MJ1496"/>
    <property type="match status" value="1"/>
</dbReference>
<accession>A0A2H0XEQ6</accession>
<dbReference type="InterPro" id="IPR038695">
    <property type="entry name" value="Saro_0823-like_sf"/>
</dbReference>
<gene>
    <name evidence="2" type="ORF">COT49_00125</name>
</gene>
<organism evidence="2 3">
    <name type="scientific">candidate division WWE3 bacterium CG08_land_8_20_14_0_20_40_13</name>
    <dbReference type="NCBI Taxonomy" id="1975084"/>
    <lineage>
        <taxon>Bacteria</taxon>
        <taxon>Katanobacteria</taxon>
    </lineage>
</organism>
<evidence type="ECO:0008006" key="4">
    <source>
        <dbReference type="Google" id="ProtNLM"/>
    </source>
</evidence>
<dbReference type="Gene3D" id="2.60.120.1140">
    <property type="entry name" value="Protein of unknown function DUF192"/>
    <property type="match status" value="1"/>
</dbReference>
<dbReference type="Proteomes" id="UP000230340">
    <property type="component" value="Unassembled WGS sequence"/>
</dbReference>
<protein>
    <recommendedName>
        <fullName evidence="4">DUF192 domain-containing protein</fullName>
    </recommendedName>
</protein>
<comment type="caution">
    <text evidence="2">The sequence shown here is derived from an EMBL/GenBank/DDBJ whole genome shotgun (WGS) entry which is preliminary data.</text>
</comment>
<sequence>MNKMLYPMIFIVPSLVLLIYFLFYRTGIKNISKVAIKGKAISVEIADTEVKRMKGLMFKESLGNNSGMLFIFPNLAKHSFWMANTKISLDIIWIGEDLKIVYISPNTPPCTQTGTLQAYCQSYAPSIPAKYVLEVNGGWCEKNTVMVGDEMSLKYD</sequence>
<dbReference type="Pfam" id="PF02643">
    <property type="entry name" value="DUF192"/>
    <property type="match status" value="1"/>
</dbReference>
<reference evidence="3" key="1">
    <citation type="submission" date="2017-09" db="EMBL/GenBank/DDBJ databases">
        <title>Depth-based differentiation of microbial function through sediment-hosted aquifers and enrichment of novel symbionts in the deep terrestrial subsurface.</title>
        <authorList>
            <person name="Probst A.J."/>
            <person name="Ladd B."/>
            <person name="Jarett J.K."/>
            <person name="Geller-Mcgrath D.E."/>
            <person name="Sieber C.M.K."/>
            <person name="Emerson J.B."/>
            <person name="Anantharaman K."/>
            <person name="Thomas B.C."/>
            <person name="Malmstrom R."/>
            <person name="Stieglmeier M."/>
            <person name="Klingl A."/>
            <person name="Woyke T."/>
            <person name="Ryan C.M."/>
            <person name="Banfield J.F."/>
        </authorList>
    </citation>
    <scope>NUCLEOTIDE SEQUENCE [LARGE SCALE GENOMIC DNA]</scope>
</reference>
<name>A0A2H0XEQ6_UNCKA</name>
<keyword evidence="1" id="KW-0472">Membrane</keyword>
<evidence type="ECO:0000313" key="3">
    <source>
        <dbReference type="Proteomes" id="UP000230340"/>
    </source>
</evidence>
<keyword evidence="1" id="KW-0812">Transmembrane</keyword>
<dbReference type="InterPro" id="IPR003795">
    <property type="entry name" value="DUF192"/>
</dbReference>
<dbReference type="AlphaFoldDB" id="A0A2H0XEQ6"/>
<feature type="transmembrane region" description="Helical" evidence="1">
    <location>
        <begin position="6"/>
        <end position="23"/>
    </location>
</feature>
<evidence type="ECO:0000313" key="2">
    <source>
        <dbReference type="EMBL" id="PIS23414.1"/>
    </source>
</evidence>